<proteinExistence type="predicted"/>
<name>A0A7I8IJQ0_SPIIN</name>
<dbReference type="Proteomes" id="UP001189122">
    <property type="component" value="Unassembled WGS sequence"/>
</dbReference>
<reference evidence="1 2" key="1">
    <citation type="submission" date="2019-12" db="EMBL/GenBank/DDBJ databases">
        <authorList>
            <person name="Scholz U."/>
            <person name="Mascher M."/>
            <person name="Fiebig A."/>
        </authorList>
    </citation>
    <scope>NUCLEOTIDE SEQUENCE</scope>
</reference>
<gene>
    <name evidence="1" type="ORF">SI7747_04004565</name>
</gene>
<dbReference type="InterPro" id="IPR011990">
    <property type="entry name" value="TPR-like_helical_dom_sf"/>
</dbReference>
<evidence type="ECO:0000313" key="1">
    <source>
        <dbReference type="EMBL" id="CAA2618398.1"/>
    </source>
</evidence>
<dbReference type="Gene3D" id="1.25.40.10">
    <property type="entry name" value="Tetratricopeptide repeat domain"/>
    <property type="match status" value="1"/>
</dbReference>
<keyword evidence="2" id="KW-1185">Reference proteome</keyword>
<sequence length="113" mass="12366">MAEVGSTPCLEALGAIKALQFYSMAKEFQNALPESDAANRMLVRRCRYETARKVYDEILQAYGVVGNFSTSVIVGAPNAVFFNKLLDGCCKKGDVEKRFLPTLVSYGTMISGL</sequence>
<dbReference type="EMBL" id="LR743591">
    <property type="protein sequence ID" value="CAA2618398.1"/>
    <property type="molecule type" value="Genomic_DNA"/>
</dbReference>
<organism evidence="1">
    <name type="scientific">Spirodela intermedia</name>
    <name type="common">Intermediate duckweed</name>
    <dbReference type="NCBI Taxonomy" id="51605"/>
    <lineage>
        <taxon>Eukaryota</taxon>
        <taxon>Viridiplantae</taxon>
        <taxon>Streptophyta</taxon>
        <taxon>Embryophyta</taxon>
        <taxon>Tracheophyta</taxon>
        <taxon>Spermatophyta</taxon>
        <taxon>Magnoliopsida</taxon>
        <taxon>Liliopsida</taxon>
        <taxon>Araceae</taxon>
        <taxon>Lemnoideae</taxon>
        <taxon>Spirodela</taxon>
    </lineage>
</organism>
<evidence type="ECO:0000313" key="2">
    <source>
        <dbReference type="Proteomes" id="UP001189122"/>
    </source>
</evidence>
<accession>A0A7I8IJQ0</accession>
<dbReference type="EMBL" id="CACRZD030000004">
    <property type="protein sequence ID" value="CAA6658115.1"/>
    <property type="molecule type" value="Genomic_DNA"/>
</dbReference>
<dbReference type="AlphaFoldDB" id="A0A7I8IJQ0"/>
<protein>
    <submittedName>
        <fullName evidence="1">Uncharacterized protein</fullName>
    </submittedName>
</protein>